<evidence type="ECO:0000313" key="2">
    <source>
        <dbReference type="EMBL" id="KIJ35986.1"/>
    </source>
</evidence>
<proteinExistence type="predicted"/>
<dbReference type="Proteomes" id="UP000054279">
    <property type="component" value="Unassembled WGS sequence"/>
</dbReference>
<reference evidence="2 3" key="1">
    <citation type="submission" date="2014-06" db="EMBL/GenBank/DDBJ databases">
        <title>Evolutionary Origins and Diversification of the Mycorrhizal Mutualists.</title>
        <authorList>
            <consortium name="DOE Joint Genome Institute"/>
            <consortium name="Mycorrhizal Genomics Consortium"/>
            <person name="Kohler A."/>
            <person name="Kuo A."/>
            <person name="Nagy L.G."/>
            <person name="Floudas D."/>
            <person name="Copeland A."/>
            <person name="Barry K.W."/>
            <person name="Cichocki N."/>
            <person name="Veneault-Fourrey C."/>
            <person name="LaButti K."/>
            <person name="Lindquist E.A."/>
            <person name="Lipzen A."/>
            <person name="Lundell T."/>
            <person name="Morin E."/>
            <person name="Murat C."/>
            <person name="Riley R."/>
            <person name="Ohm R."/>
            <person name="Sun H."/>
            <person name="Tunlid A."/>
            <person name="Henrissat B."/>
            <person name="Grigoriev I.V."/>
            <person name="Hibbett D.S."/>
            <person name="Martin F."/>
        </authorList>
    </citation>
    <scope>NUCLEOTIDE SEQUENCE [LARGE SCALE GENOMIC DNA]</scope>
    <source>
        <strain evidence="2 3">SS14</strain>
    </source>
</reference>
<feature type="region of interest" description="Disordered" evidence="1">
    <location>
        <begin position="29"/>
        <end position="68"/>
    </location>
</feature>
<evidence type="ECO:0000256" key="1">
    <source>
        <dbReference type="SAM" id="MobiDB-lite"/>
    </source>
</evidence>
<feature type="region of interest" description="Disordered" evidence="1">
    <location>
        <begin position="158"/>
        <end position="181"/>
    </location>
</feature>
<name>A0A0C9VEZ2_SPHS4</name>
<evidence type="ECO:0000313" key="3">
    <source>
        <dbReference type="Proteomes" id="UP000054279"/>
    </source>
</evidence>
<organism evidence="2 3">
    <name type="scientific">Sphaerobolus stellatus (strain SS14)</name>
    <dbReference type="NCBI Taxonomy" id="990650"/>
    <lineage>
        <taxon>Eukaryota</taxon>
        <taxon>Fungi</taxon>
        <taxon>Dikarya</taxon>
        <taxon>Basidiomycota</taxon>
        <taxon>Agaricomycotina</taxon>
        <taxon>Agaricomycetes</taxon>
        <taxon>Phallomycetidae</taxon>
        <taxon>Geastrales</taxon>
        <taxon>Sphaerobolaceae</taxon>
        <taxon>Sphaerobolus</taxon>
    </lineage>
</organism>
<accession>A0A0C9VEZ2</accession>
<feature type="compositionally biased region" description="Polar residues" evidence="1">
    <location>
        <begin position="54"/>
        <end position="64"/>
    </location>
</feature>
<dbReference type="EMBL" id="KN837183">
    <property type="protein sequence ID" value="KIJ35986.1"/>
    <property type="molecule type" value="Genomic_DNA"/>
</dbReference>
<protein>
    <submittedName>
        <fullName evidence="2">Uncharacterized protein</fullName>
    </submittedName>
</protein>
<dbReference type="AlphaFoldDB" id="A0A0C9VEZ2"/>
<sequence length="198" mass="21536">MSVGARPPTYNLTILAEISGLLRNNNSNTIRSEGGVGEETQDMREGTRKDGEYTSITRSASPTQGLMAKIPPSITSREVDSMPPVINGMRSNNNIEVPVKNSVNEKITYIPLPTSAVEVEKNSPVIDGGEQQPMPVENLNMNTGHLHSSYADMARVKTAQKGHKQVQDGSNKSITGKIHDAEQKYIDNDGYIEAKGKN</sequence>
<gene>
    <name evidence="2" type="ORF">M422DRAFT_261749</name>
</gene>
<keyword evidence="3" id="KW-1185">Reference proteome</keyword>
<feature type="compositionally biased region" description="Basic and acidic residues" evidence="1">
    <location>
        <begin position="41"/>
        <end position="52"/>
    </location>
</feature>
<dbReference type="HOGENOM" id="CLU_042188_0_0_1"/>